<sequence>MVLQPPTFRSLPLHPLNVPYEVKNLPDSVWEIYLPTDHKIMWPLAVSYLQSVSEDDALDSLRIFSDSTNSNFYACIRKLKHVIRKLNPFFNRNIFNNNSIIDKFVRIFKQHICSSINLPVKFVNLFKDTNSLHLHSFLLEVTKVLKRDICLYKFDGEQNCRLYFFSSERGNFPKLIIFHHAYVTDEGSKENERFSFGLPLRQANSLRKKVLLRTLKKADLTEEEIEEIANIVSLERSFLINLLKSHRKDIIPKLYKIPYITRKLGETGFETDPRYTDKNGFSAFHYCMELPETHILWMLYDFSANNFRLKGHTVRNPNSEILISLKEIGETIEKDISKSVNLSATYKKSSELILRFNSYQKEVAEGIFSRRQISPATIEQSKEIMIFILNKYEKYFYFDLPQVDYELNLKNELVMFEDYVRHTEYYENLDAFNGSLFFDNFPHVIDIFNENNNSLFTDTLSSMFLTVLSNIFFTTQKHGIHCKNCGVAAEICEKENNALRFISFYYRSLFLKNTKSMVAELKRCTNTGCQKGKLKLLQIITRSLANLPEIEDEFLIGRLKMYLNTSMSSPYHDSEPKKMLTFERTLQVIGEILQNKTASKTVVKSMLSSCILPELEHKFSQIRNHCLSHYRFNTVQGRVQIENRDQVFLDKIQDELIELNDLFMPVYCCHVLRIEEFLIGKGICEAAKICKNIRAKLDVNLLDIADKRKILWKCQKKGLSLLLSKLLKRIFVKLETKYLHFENFADELEALLFSLNFIISLCEEDNLKILVQIAGELNNFILINKEKEITESTKNDLKRIFANNQALFEDIFDNAKDSESFHSFPYLQSLYSEMKDFDILTNKEKRLIKRQISKYVLKSNKSIRFLIESLQNEAVTQELSKKLKVIIMPEKKRIEINECIDTICKITLLNKTLNSFFDDSKFNFKHVKYLNCHVEEFDIFTSDEKINIKQTFSEFLSAFYIPMIYMQLKNYPVSSIEFLKTLVSDGEKKMRVQLCEIFNPQDKLKLAEQSISSSIKKAQKALESVKQEESLKSWYKEETNKMFELELKEEHASVLLKIHLPSKRLKRKLIQIVNQKIWFLIGRITQMKKILIFEDEDISCLWESQAWKKNEDVEKYMKFLMVQRYIKERQIRIPLEMLLFDCMGILEREDLSDLWRKANNMFIGVNMIELLAHGNPIVESAGSVLDPNDLPSDIVEKILKLIRDEDALKALSRLWVETKLCKSSEFKSDILNNKEKKFAFLRRRIKMCDRWESYMKLLPLKY</sequence>
<dbReference type="AlphaFoldDB" id="A0A8X6GEU0"/>
<evidence type="ECO:0000313" key="2">
    <source>
        <dbReference type="Proteomes" id="UP000887116"/>
    </source>
</evidence>
<dbReference type="OrthoDB" id="6424674at2759"/>
<organism evidence="1 2">
    <name type="scientific">Trichonephila clavata</name>
    <name type="common">Joro spider</name>
    <name type="synonym">Nephila clavata</name>
    <dbReference type="NCBI Taxonomy" id="2740835"/>
    <lineage>
        <taxon>Eukaryota</taxon>
        <taxon>Metazoa</taxon>
        <taxon>Ecdysozoa</taxon>
        <taxon>Arthropoda</taxon>
        <taxon>Chelicerata</taxon>
        <taxon>Arachnida</taxon>
        <taxon>Araneae</taxon>
        <taxon>Araneomorphae</taxon>
        <taxon>Entelegynae</taxon>
        <taxon>Araneoidea</taxon>
        <taxon>Nephilidae</taxon>
        <taxon>Trichonephila</taxon>
    </lineage>
</organism>
<gene>
    <name evidence="1" type="primary">AVEN_215168_1</name>
    <name evidence="1" type="ORF">TNCT_498181</name>
</gene>
<dbReference type="GO" id="GO:0005524">
    <property type="term" value="F:ATP binding"/>
    <property type="evidence" value="ECO:0007669"/>
    <property type="project" value="InterPro"/>
</dbReference>
<accession>A0A8X6GEU0</accession>
<dbReference type="GO" id="GO:0005737">
    <property type="term" value="C:cytoplasm"/>
    <property type="evidence" value="ECO:0007669"/>
    <property type="project" value="InterPro"/>
</dbReference>
<comment type="caution">
    <text evidence="1">The sequence shown here is derived from an EMBL/GenBank/DDBJ whole genome shotgun (WGS) entry which is preliminary data.</text>
</comment>
<evidence type="ECO:0000313" key="1">
    <source>
        <dbReference type="EMBL" id="GFR02548.1"/>
    </source>
</evidence>
<dbReference type="PROSITE" id="PS50861">
    <property type="entry name" value="AA_TRNA_LIGASE_II_GLYAB"/>
    <property type="match status" value="1"/>
</dbReference>
<dbReference type="Proteomes" id="UP000887116">
    <property type="component" value="Unassembled WGS sequence"/>
</dbReference>
<dbReference type="GO" id="GO:0004820">
    <property type="term" value="F:glycine-tRNA ligase activity"/>
    <property type="evidence" value="ECO:0007669"/>
    <property type="project" value="InterPro"/>
</dbReference>
<dbReference type="EMBL" id="BMAO01025429">
    <property type="protein sequence ID" value="GFR02548.1"/>
    <property type="molecule type" value="Genomic_DNA"/>
</dbReference>
<protein>
    <submittedName>
        <fullName evidence="1">Uncharacterized protein</fullName>
    </submittedName>
</protein>
<reference evidence="1" key="1">
    <citation type="submission" date="2020-07" db="EMBL/GenBank/DDBJ databases">
        <title>Multicomponent nature underlies the extraordinary mechanical properties of spider dragline silk.</title>
        <authorList>
            <person name="Kono N."/>
            <person name="Nakamura H."/>
            <person name="Mori M."/>
            <person name="Yoshida Y."/>
            <person name="Ohtoshi R."/>
            <person name="Malay A.D."/>
            <person name="Moran D.A.P."/>
            <person name="Tomita M."/>
            <person name="Numata K."/>
            <person name="Arakawa K."/>
        </authorList>
    </citation>
    <scope>NUCLEOTIDE SEQUENCE</scope>
</reference>
<keyword evidence="2" id="KW-1185">Reference proteome</keyword>
<dbReference type="InterPro" id="IPR006194">
    <property type="entry name" value="Gly-tRNA-synth_heterodimer"/>
</dbReference>
<name>A0A8X6GEU0_TRICU</name>
<proteinExistence type="predicted"/>
<dbReference type="GO" id="GO:0006426">
    <property type="term" value="P:glycyl-tRNA aminoacylation"/>
    <property type="evidence" value="ECO:0007669"/>
    <property type="project" value="InterPro"/>
</dbReference>